<dbReference type="EMBL" id="ML978992">
    <property type="protein sequence ID" value="KAF1924622.1"/>
    <property type="molecule type" value="Genomic_DNA"/>
</dbReference>
<dbReference type="GeneID" id="54351530"/>
<evidence type="ECO:0000256" key="1">
    <source>
        <dbReference type="SAM" id="MobiDB-lite"/>
    </source>
</evidence>
<feature type="compositionally biased region" description="Pro residues" evidence="1">
    <location>
        <begin position="1026"/>
        <end position="1039"/>
    </location>
</feature>
<evidence type="ECO:0000313" key="3">
    <source>
        <dbReference type="EMBL" id="KAF1924622.1"/>
    </source>
</evidence>
<dbReference type="InterPro" id="IPR013665">
    <property type="entry name" value="Sfi1_dom"/>
</dbReference>
<dbReference type="Proteomes" id="UP000800082">
    <property type="component" value="Unassembled WGS sequence"/>
</dbReference>
<feature type="compositionally biased region" description="Low complexity" evidence="1">
    <location>
        <begin position="1040"/>
        <end position="1052"/>
    </location>
</feature>
<feature type="region of interest" description="Disordered" evidence="1">
    <location>
        <begin position="1017"/>
        <end position="1068"/>
    </location>
</feature>
<dbReference type="RefSeq" id="XP_033444875.1">
    <property type="nucleotide sequence ID" value="XM_033593862.1"/>
</dbReference>
<dbReference type="Pfam" id="PF08457">
    <property type="entry name" value="Sfi1"/>
    <property type="match status" value="1"/>
</dbReference>
<feature type="domain" description="Sfi1 spindle body" evidence="2">
    <location>
        <begin position="368"/>
        <end position="935"/>
    </location>
</feature>
<dbReference type="OrthoDB" id="5215300at2759"/>
<organism evidence="3 4">
    <name type="scientific">Didymella exigua CBS 183.55</name>
    <dbReference type="NCBI Taxonomy" id="1150837"/>
    <lineage>
        <taxon>Eukaryota</taxon>
        <taxon>Fungi</taxon>
        <taxon>Dikarya</taxon>
        <taxon>Ascomycota</taxon>
        <taxon>Pezizomycotina</taxon>
        <taxon>Dothideomycetes</taxon>
        <taxon>Pleosporomycetidae</taxon>
        <taxon>Pleosporales</taxon>
        <taxon>Pleosporineae</taxon>
        <taxon>Didymellaceae</taxon>
        <taxon>Didymella</taxon>
    </lineage>
</organism>
<name>A0A6A5RAH9_9PLEO</name>
<evidence type="ECO:0000259" key="2">
    <source>
        <dbReference type="Pfam" id="PF08457"/>
    </source>
</evidence>
<dbReference type="AlphaFoldDB" id="A0A6A5RAH9"/>
<feature type="compositionally biased region" description="Basic and acidic residues" evidence="1">
    <location>
        <begin position="958"/>
        <end position="970"/>
    </location>
</feature>
<feature type="region of interest" description="Disordered" evidence="1">
    <location>
        <begin position="163"/>
        <end position="185"/>
    </location>
</feature>
<evidence type="ECO:0000313" key="4">
    <source>
        <dbReference type="Proteomes" id="UP000800082"/>
    </source>
</evidence>
<reference evidence="3" key="1">
    <citation type="journal article" date="2020" name="Stud. Mycol.">
        <title>101 Dothideomycetes genomes: a test case for predicting lifestyles and emergence of pathogens.</title>
        <authorList>
            <person name="Haridas S."/>
            <person name="Albert R."/>
            <person name="Binder M."/>
            <person name="Bloem J."/>
            <person name="Labutti K."/>
            <person name="Salamov A."/>
            <person name="Andreopoulos B."/>
            <person name="Baker S."/>
            <person name="Barry K."/>
            <person name="Bills G."/>
            <person name="Bluhm B."/>
            <person name="Cannon C."/>
            <person name="Castanera R."/>
            <person name="Culley D."/>
            <person name="Daum C."/>
            <person name="Ezra D."/>
            <person name="Gonzalez J."/>
            <person name="Henrissat B."/>
            <person name="Kuo A."/>
            <person name="Liang C."/>
            <person name="Lipzen A."/>
            <person name="Lutzoni F."/>
            <person name="Magnuson J."/>
            <person name="Mondo S."/>
            <person name="Nolan M."/>
            <person name="Ohm R."/>
            <person name="Pangilinan J."/>
            <person name="Park H.-J."/>
            <person name="Ramirez L."/>
            <person name="Alfaro M."/>
            <person name="Sun H."/>
            <person name="Tritt A."/>
            <person name="Yoshinaga Y."/>
            <person name="Zwiers L.-H."/>
            <person name="Turgeon B."/>
            <person name="Goodwin S."/>
            <person name="Spatafora J."/>
            <person name="Crous P."/>
            <person name="Grigoriev I."/>
        </authorList>
    </citation>
    <scope>NUCLEOTIDE SEQUENCE</scope>
    <source>
        <strain evidence="3">CBS 183.55</strain>
    </source>
</reference>
<sequence length="1208" mass="138103">MNGSGYNTPDLHKDDLSDEAIELLYTIIHRASSSPDRSSRALFNAYEEVLEEHGLLPSDDAVLHRFLFRMQKDRRRDESLVERFHRVLAEFEIVIEAEEESEGDVAFATGNIAHDGNTTNARNAARATLGHTDRLTRRGSFESFFDGTADKVAGSEVRGVSMSKRRSSLSHAPNGILPKRRSTSDTEALRLQQAHIPIRTRVNGVAQRRVSSGQYYGRQRNASISSRGSWRIRRDINTSASQQGVYEEAASEYTDRTTDLDLSRVQVPGVNAPIPDDQYDQRETHASTHYYQQFVPEPYQPSDTRLMDEAETFEHQRLHRVTRGCIQAWRNRTRDLVERRYEQEALAEAFDRRILMKVTLDQLRDTARVRRSSYETDRFFGRLESRADKARNLFLLTKAFTHWARSAEEEVQRTSVARRHILRTRFFNGWREITAINELKIQHFVLTKFLQQWRAKTATVRENAQFAVTLYEENLAQKIFTNWFFQFCAIAGSAWHNDRLKRNTLKRWIELAGINTQENESAIKKSESIVLARMLTGWRQRTTALQSLESQADEFRRTARLASGLYNLRKHAQLKPLLQQFQTRIDGGQVRTTFQVWRHTAHLSQRAQQVDKLRIMRNAYTAWNDRLRKQALEQRINDRILVECLYKWTLASRVSLFQRVQNRQIKESTFLTWVTKTNQRANTFEAAERRFANFKRAQLLRICLKKMEVDTAEKRREECAVIAEYDLKLKQRIFEKLKERLGHFQQLKQWSADARFYVLGTRTLKKWNSATQQTRRNRRRDTYAQVRRTVKTNLVHKVFESWRARANTIVEQNEQAAFILEARTLHTAGTLLHDWHDRTLAIQQLDTQASNVHTFKLGTKHVQAWTQRLDALQSMDSQAAALRQESTEIAAAGALKKLGWRLWNVQRQEETSRALFERNFEKHVRAMIRFWHDQTAERLANRPVSPTPTRSSRGGRGSPDDDHTRFNDDHGDGDEDEQVSLDNAGDETRRLEAWTAFDASALGLNDDLDLSLSITPERQRTTSYPLAPPASSPKPPSSTRPPTSRPRTFPQSASALRPPPAPEPVSPDLEFAEDERSTFWAGTPAYPPPTTSKLKGAGYLKTPSKRAVVRAKRPELPSSPEKRVVRLGAMSAPPVQMNREFGMAGGNGGTGGGAVSGVTSFQRRLREGGFGVSVGPSAAVPNSALKGARGRAVGGRGRVGFGDVSQFG</sequence>
<accession>A0A6A5RAH9</accession>
<feature type="region of interest" description="Disordered" evidence="1">
    <location>
        <begin position="939"/>
        <end position="980"/>
    </location>
</feature>
<keyword evidence="4" id="KW-1185">Reference proteome</keyword>
<feature type="region of interest" description="Disordered" evidence="1">
    <location>
        <begin position="1172"/>
        <end position="1208"/>
    </location>
</feature>
<proteinExistence type="predicted"/>
<protein>
    <submittedName>
        <fullName evidence="3">Sfi1-domain-containing protein</fullName>
    </submittedName>
</protein>
<gene>
    <name evidence="3" type="ORF">M421DRAFT_424753</name>
</gene>